<dbReference type="PANTHER" id="PTHR30055:SF174">
    <property type="entry name" value="TRANSCRIPTIONAL REGULATORY PROTEIN (PROBABLY TETR-FAMILY)-RELATED"/>
    <property type="match status" value="1"/>
</dbReference>
<dbReference type="PANTHER" id="PTHR30055">
    <property type="entry name" value="HTH-TYPE TRANSCRIPTIONAL REGULATOR RUTR"/>
    <property type="match status" value="1"/>
</dbReference>
<keyword evidence="5" id="KW-1185">Reference proteome</keyword>
<dbReference type="PROSITE" id="PS50977">
    <property type="entry name" value="HTH_TETR_2"/>
    <property type="match status" value="1"/>
</dbReference>
<dbReference type="PRINTS" id="PR00455">
    <property type="entry name" value="HTHTETR"/>
</dbReference>
<reference evidence="4 5" key="1">
    <citation type="submission" date="2024-03" db="EMBL/GenBank/DDBJ databases">
        <title>The complete genome of Streptomyces sirii sp.nov.</title>
        <authorList>
            <person name="Zakalyukina Y.V."/>
            <person name="Belik A.R."/>
            <person name="Biryukov M.V."/>
            <person name="Baturina O.A."/>
            <person name="Kabilov M.R."/>
        </authorList>
    </citation>
    <scope>NUCLEOTIDE SEQUENCE [LARGE SCALE GENOMIC DNA]</scope>
    <source>
        <strain evidence="4 5">BP-8</strain>
    </source>
</reference>
<evidence type="ECO:0000256" key="2">
    <source>
        <dbReference type="PROSITE-ProRule" id="PRU00335"/>
    </source>
</evidence>
<feature type="DNA-binding region" description="H-T-H motif" evidence="2">
    <location>
        <begin position="33"/>
        <end position="52"/>
    </location>
</feature>
<sequence>MTTRRRLDPAERRDQLLDVGARLFAAKPYDEVLMEDIAESAGISRALLYRYFPNKRDLFAAIYRQAADRLLAATHLDPSGPVAEQLAAGLDAHIDYFVAHRNTVLAANRVLAGDPVIQAVITDELAVLRQRLLDTTALQDGPGDLVSAALMSWLVFVRALCVDWLTHQTFSRTELREMCVGALLGALEPVMDLGPLLAGRRGADTGAGHETRAGG</sequence>
<feature type="domain" description="HTH tetR-type" evidence="3">
    <location>
        <begin position="10"/>
        <end position="70"/>
    </location>
</feature>
<dbReference type="Proteomes" id="UP001626628">
    <property type="component" value="Chromosome"/>
</dbReference>
<keyword evidence="1 2" id="KW-0238">DNA-binding</keyword>
<evidence type="ECO:0000313" key="4">
    <source>
        <dbReference type="EMBL" id="WXK81302.1"/>
    </source>
</evidence>
<dbReference type="InterPro" id="IPR050109">
    <property type="entry name" value="HTH-type_TetR-like_transc_reg"/>
</dbReference>
<dbReference type="InterPro" id="IPR009057">
    <property type="entry name" value="Homeodomain-like_sf"/>
</dbReference>
<evidence type="ECO:0000259" key="3">
    <source>
        <dbReference type="PROSITE" id="PS50977"/>
    </source>
</evidence>
<dbReference type="SUPFAM" id="SSF46689">
    <property type="entry name" value="Homeodomain-like"/>
    <property type="match status" value="1"/>
</dbReference>
<accession>A0ABZ2R683</accession>
<gene>
    <name evidence="4" type="ORF">WAB15_37780</name>
</gene>
<dbReference type="Gene3D" id="1.10.357.10">
    <property type="entry name" value="Tetracycline Repressor, domain 2"/>
    <property type="match status" value="1"/>
</dbReference>
<name>A0ABZ2R683_9ACTN</name>
<protein>
    <submittedName>
        <fullName evidence="4">Helix-turn-helix domain-containing protein</fullName>
    </submittedName>
</protein>
<dbReference type="Pfam" id="PF00440">
    <property type="entry name" value="TetR_N"/>
    <property type="match status" value="1"/>
</dbReference>
<dbReference type="InterPro" id="IPR001647">
    <property type="entry name" value="HTH_TetR"/>
</dbReference>
<evidence type="ECO:0000256" key="1">
    <source>
        <dbReference type="ARBA" id="ARBA00023125"/>
    </source>
</evidence>
<dbReference type="RefSeq" id="WP_407289083.1">
    <property type="nucleotide sequence ID" value="NZ_CP147982.1"/>
</dbReference>
<evidence type="ECO:0000313" key="5">
    <source>
        <dbReference type="Proteomes" id="UP001626628"/>
    </source>
</evidence>
<dbReference type="EMBL" id="CP147982">
    <property type="protein sequence ID" value="WXK81302.1"/>
    <property type="molecule type" value="Genomic_DNA"/>
</dbReference>
<organism evidence="4 5">
    <name type="scientific">Streptomyces sirii</name>
    <dbReference type="NCBI Taxonomy" id="3127701"/>
    <lineage>
        <taxon>Bacteria</taxon>
        <taxon>Bacillati</taxon>
        <taxon>Actinomycetota</taxon>
        <taxon>Actinomycetes</taxon>
        <taxon>Kitasatosporales</taxon>
        <taxon>Streptomycetaceae</taxon>
        <taxon>Streptomyces</taxon>
    </lineage>
</organism>
<proteinExistence type="predicted"/>